<dbReference type="Proteomes" id="UP000070412">
    <property type="component" value="Unassembled WGS sequence"/>
</dbReference>
<evidence type="ECO:0000256" key="1">
    <source>
        <dbReference type="SAM" id="Phobius"/>
    </source>
</evidence>
<evidence type="ECO:0000313" key="3">
    <source>
        <dbReference type="EnsemblMetazoa" id="KAF7495034.1"/>
    </source>
</evidence>
<keyword evidence="1" id="KW-1133">Transmembrane helix</keyword>
<gene>
    <name evidence="2" type="ORF">SSS_721</name>
</gene>
<feature type="transmembrane region" description="Helical" evidence="1">
    <location>
        <begin position="239"/>
        <end position="258"/>
    </location>
</feature>
<protein>
    <recommendedName>
        <fullName evidence="5">Odorant receptor</fullName>
    </recommendedName>
</protein>
<sequence>MKPNRISISSMSLQSRRLLFPTAEDYFSELAKVIDGIIEKNQSMINKVRFKIYFLLFSSIKYLLIYSLPMSSQQRILIADITVVFNMNRQTYIPIALTMLAMSYMHRNTYLNENLSIRKMLINLILRKNDQFFSDQFVSTNYKKLYLPKGPNSKCRNRQKIDVYQLINKRMTRVVRFCNVYLVLLKIAPLYGHYYILNTLIRHSEYFFGHHQSIWMQIIKIFIMILIALSSWIDLILTINLLITILTFFMGFSWMIFLKYSQIADFLERCTLKKANSHQINTFRIEHCRLFLFVDRVVREYSGSFLVFLLGMIPTNVFFIGTYSQLLTGKEKNLVESILLLSMIIGQIFGMFGVHLICTMYSYHIHRSGIRRLMLFDANLRFHSLRTHWKMCNYIEKFHTNNQYGYTYGKFGLINIRGFAKVYTSKLLNSIRLILIYFNLLFLSLVHYDLHEMFDEKLCFVSVINENLLKKF</sequence>
<dbReference type="EnsemblMetazoa" id="SSS_721s_mrna">
    <property type="protein sequence ID" value="KAF7495034.1"/>
    <property type="gene ID" value="SSS_721"/>
</dbReference>
<dbReference type="AlphaFoldDB" id="A0A834RDW3"/>
<feature type="transmembrane region" description="Helical" evidence="1">
    <location>
        <begin position="427"/>
        <end position="448"/>
    </location>
</feature>
<keyword evidence="1" id="KW-0472">Membrane</keyword>
<keyword evidence="1" id="KW-0812">Transmembrane</keyword>
<reference evidence="3" key="3">
    <citation type="submission" date="2022-06" db="UniProtKB">
        <authorList>
            <consortium name="EnsemblMetazoa"/>
        </authorList>
    </citation>
    <scope>IDENTIFICATION</scope>
</reference>
<feature type="transmembrane region" description="Helical" evidence="1">
    <location>
        <begin position="52"/>
        <end position="71"/>
    </location>
</feature>
<feature type="transmembrane region" description="Helical" evidence="1">
    <location>
        <begin position="214"/>
        <end position="233"/>
    </location>
</feature>
<reference evidence="2" key="2">
    <citation type="submission" date="2020-01" db="EMBL/GenBank/DDBJ databases">
        <authorList>
            <person name="Korhonen P.K.K."/>
            <person name="Guangxu M.G."/>
            <person name="Wang T.W."/>
            <person name="Stroehlein A.J.S."/>
            <person name="Young N.D."/>
            <person name="Ang C.-S.A."/>
            <person name="Fernando D.W.F."/>
            <person name="Lu H.L."/>
            <person name="Taylor S.T."/>
            <person name="Ehtesham M.E.M."/>
            <person name="Najaraj S.H.N."/>
            <person name="Harsha G.H.G."/>
            <person name="Madugundu A.M."/>
            <person name="Renuse S.R."/>
            <person name="Holt D.H."/>
            <person name="Pandey A.P."/>
            <person name="Papenfuss A.P."/>
            <person name="Gasser R.B.G."/>
            <person name="Fischer K.F."/>
        </authorList>
    </citation>
    <scope>NUCLEOTIDE SEQUENCE</scope>
    <source>
        <strain evidence="2">SSS_KF_BRIS2020</strain>
    </source>
</reference>
<evidence type="ECO:0008006" key="5">
    <source>
        <dbReference type="Google" id="ProtNLM"/>
    </source>
</evidence>
<organism evidence="2">
    <name type="scientific">Sarcoptes scabiei</name>
    <name type="common">Itch mite</name>
    <name type="synonym">Acarus scabiei</name>
    <dbReference type="NCBI Taxonomy" id="52283"/>
    <lineage>
        <taxon>Eukaryota</taxon>
        <taxon>Metazoa</taxon>
        <taxon>Ecdysozoa</taxon>
        <taxon>Arthropoda</taxon>
        <taxon>Chelicerata</taxon>
        <taxon>Arachnida</taxon>
        <taxon>Acari</taxon>
        <taxon>Acariformes</taxon>
        <taxon>Sarcoptiformes</taxon>
        <taxon>Astigmata</taxon>
        <taxon>Psoroptidia</taxon>
        <taxon>Sarcoptoidea</taxon>
        <taxon>Sarcoptidae</taxon>
        <taxon>Sarcoptinae</taxon>
        <taxon>Sarcoptes</taxon>
    </lineage>
</organism>
<dbReference type="EMBL" id="WVUK01000050">
    <property type="protein sequence ID" value="KAF7495034.1"/>
    <property type="molecule type" value="Genomic_DNA"/>
</dbReference>
<evidence type="ECO:0000313" key="2">
    <source>
        <dbReference type="EMBL" id="KAF7495034.1"/>
    </source>
</evidence>
<feature type="transmembrane region" description="Helical" evidence="1">
    <location>
        <begin position="91"/>
        <end position="110"/>
    </location>
</feature>
<reference evidence="4" key="1">
    <citation type="journal article" date="2020" name="PLoS Negl. Trop. Dis.">
        <title>High-quality nuclear genome for Sarcoptes scabiei-A critical resource for a neglected parasite.</title>
        <authorList>
            <person name="Korhonen P.K."/>
            <person name="Gasser R.B."/>
            <person name="Ma G."/>
            <person name="Wang T."/>
            <person name="Stroehlein A.J."/>
            <person name="Young N.D."/>
            <person name="Ang C.S."/>
            <person name="Fernando D.D."/>
            <person name="Lu H.C."/>
            <person name="Taylor S."/>
            <person name="Reynolds S.L."/>
            <person name="Mofiz E."/>
            <person name="Najaraj S.H."/>
            <person name="Gowda H."/>
            <person name="Madugundu A."/>
            <person name="Renuse S."/>
            <person name="Holt D."/>
            <person name="Pandey A."/>
            <person name="Papenfuss A.T."/>
            <person name="Fischer K."/>
        </authorList>
    </citation>
    <scope>NUCLEOTIDE SEQUENCE [LARGE SCALE GENOMIC DNA]</scope>
</reference>
<keyword evidence="4" id="KW-1185">Reference proteome</keyword>
<feature type="transmembrane region" description="Helical" evidence="1">
    <location>
        <begin position="305"/>
        <end position="326"/>
    </location>
</feature>
<accession>A0A834RDW3</accession>
<feature type="transmembrane region" description="Helical" evidence="1">
    <location>
        <begin position="338"/>
        <end position="363"/>
    </location>
</feature>
<proteinExistence type="predicted"/>
<evidence type="ECO:0000313" key="4">
    <source>
        <dbReference type="Proteomes" id="UP000070412"/>
    </source>
</evidence>
<name>A0A834RDW3_SARSC</name>
<dbReference type="OrthoDB" id="6507215at2759"/>